<dbReference type="Gramene" id="MELO3C033473.2.1">
    <property type="protein sequence ID" value="MELO3C033473.2.1"/>
    <property type="gene ID" value="MELO3C033473.2"/>
</dbReference>
<dbReference type="EnsemblPlants" id="MELO3C033473.2.1">
    <property type="protein sequence ID" value="MELO3C033473.2.1"/>
    <property type="gene ID" value="MELO3C033473.2"/>
</dbReference>
<reference evidence="2" key="1">
    <citation type="submission" date="2023-03" db="UniProtKB">
        <authorList>
            <consortium name="EnsemblPlants"/>
        </authorList>
    </citation>
    <scope>IDENTIFICATION</scope>
</reference>
<feature type="region of interest" description="Disordered" evidence="1">
    <location>
        <begin position="70"/>
        <end position="111"/>
    </location>
</feature>
<evidence type="ECO:0000313" key="2">
    <source>
        <dbReference type="EnsemblPlants" id="MELO3C033473.2.1"/>
    </source>
</evidence>
<protein>
    <submittedName>
        <fullName evidence="2">Uncharacterized protein</fullName>
    </submittedName>
</protein>
<sequence length="111" mass="12623">MESKINERLIGRTWIICSESDSSPTTGRDTDRIPFGRINQTASISTTVREWPAMAKKSSSLSAALMILNSQKRERSNKECEEKQQSQTYLSRHECLGNDSEKGKKQQEDKN</sequence>
<dbReference type="AlphaFoldDB" id="A0A9I9EGM6"/>
<feature type="compositionally biased region" description="Basic and acidic residues" evidence="1">
    <location>
        <begin position="91"/>
        <end position="111"/>
    </location>
</feature>
<evidence type="ECO:0000256" key="1">
    <source>
        <dbReference type="SAM" id="MobiDB-lite"/>
    </source>
</evidence>
<feature type="compositionally biased region" description="Basic and acidic residues" evidence="1">
    <location>
        <begin position="71"/>
        <end position="84"/>
    </location>
</feature>
<organism evidence="2">
    <name type="scientific">Cucumis melo</name>
    <name type="common">Muskmelon</name>
    <dbReference type="NCBI Taxonomy" id="3656"/>
    <lineage>
        <taxon>Eukaryota</taxon>
        <taxon>Viridiplantae</taxon>
        <taxon>Streptophyta</taxon>
        <taxon>Embryophyta</taxon>
        <taxon>Tracheophyta</taxon>
        <taxon>Spermatophyta</taxon>
        <taxon>Magnoliopsida</taxon>
        <taxon>eudicotyledons</taxon>
        <taxon>Gunneridae</taxon>
        <taxon>Pentapetalae</taxon>
        <taxon>rosids</taxon>
        <taxon>fabids</taxon>
        <taxon>Cucurbitales</taxon>
        <taxon>Cucurbitaceae</taxon>
        <taxon>Benincaseae</taxon>
        <taxon>Cucumis</taxon>
    </lineage>
</organism>
<accession>A0A9I9EGM6</accession>
<name>A0A9I9EGM6_CUCME</name>
<proteinExistence type="predicted"/>